<comment type="caution">
    <text evidence="1">The sequence shown here is derived from an EMBL/GenBank/DDBJ whole genome shotgun (WGS) entry which is preliminary data.</text>
</comment>
<evidence type="ECO:0000313" key="1">
    <source>
        <dbReference type="EMBL" id="CAG8721860.1"/>
    </source>
</evidence>
<name>A0ABN7V2Q9_GIGMA</name>
<dbReference type="Proteomes" id="UP000789901">
    <property type="component" value="Unassembled WGS sequence"/>
</dbReference>
<protein>
    <submittedName>
        <fullName evidence="1">18584_t:CDS:1</fullName>
    </submittedName>
</protein>
<accession>A0ABN7V2Q9</accession>
<dbReference type="EMBL" id="CAJVQB010008676">
    <property type="protein sequence ID" value="CAG8721860.1"/>
    <property type="molecule type" value="Genomic_DNA"/>
</dbReference>
<organism evidence="1 2">
    <name type="scientific">Gigaspora margarita</name>
    <dbReference type="NCBI Taxonomy" id="4874"/>
    <lineage>
        <taxon>Eukaryota</taxon>
        <taxon>Fungi</taxon>
        <taxon>Fungi incertae sedis</taxon>
        <taxon>Mucoromycota</taxon>
        <taxon>Glomeromycotina</taxon>
        <taxon>Glomeromycetes</taxon>
        <taxon>Diversisporales</taxon>
        <taxon>Gigasporaceae</taxon>
        <taxon>Gigaspora</taxon>
    </lineage>
</organism>
<reference evidence="1 2" key="1">
    <citation type="submission" date="2021-06" db="EMBL/GenBank/DDBJ databases">
        <authorList>
            <person name="Kallberg Y."/>
            <person name="Tangrot J."/>
            <person name="Rosling A."/>
        </authorList>
    </citation>
    <scope>NUCLEOTIDE SEQUENCE [LARGE SCALE GENOMIC DNA]</scope>
    <source>
        <strain evidence="1 2">120-4 pot B 10/14</strain>
    </source>
</reference>
<sequence length="159" mass="18804">MTENEEKSIKEWCNSRRSLNANTLDHACKAYMKKTEKIFELELKSKKDKYGFERALVNQDKLLKFEVKDAKVLVLQRFRQKVLALENQRVTYLGNKQDRVEPANYNKNNIISRMDNKKEDKKIINLSLLDRKVIQNIEDDKNGEIVISEVVTKVWMLLK</sequence>
<proteinExistence type="predicted"/>
<evidence type="ECO:0000313" key="2">
    <source>
        <dbReference type="Proteomes" id="UP000789901"/>
    </source>
</evidence>
<keyword evidence="2" id="KW-1185">Reference proteome</keyword>
<gene>
    <name evidence="1" type="ORF">GMARGA_LOCUS13593</name>
</gene>